<evidence type="ECO:0000313" key="3">
    <source>
        <dbReference type="Proteomes" id="UP000694005"/>
    </source>
</evidence>
<dbReference type="Proteomes" id="UP000694005">
    <property type="component" value="Chromosome A03"/>
</dbReference>
<dbReference type="PROSITE" id="PS50181">
    <property type="entry name" value="FBOX"/>
    <property type="match status" value="1"/>
</dbReference>
<feature type="domain" description="F-box" evidence="1">
    <location>
        <begin position="1"/>
        <end position="47"/>
    </location>
</feature>
<dbReference type="InterPro" id="IPR036047">
    <property type="entry name" value="F-box-like_dom_sf"/>
</dbReference>
<evidence type="ECO:0000259" key="1">
    <source>
        <dbReference type="PROSITE" id="PS50181"/>
    </source>
</evidence>
<gene>
    <name evidence="2" type="ORF">BRAPAZ1V2_A03P44900.2</name>
</gene>
<name>A0A8D9LQK4_BRACM</name>
<dbReference type="Gene3D" id="1.20.1280.50">
    <property type="match status" value="1"/>
</dbReference>
<organism evidence="2 3">
    <name type="scientific">Brassica campestris</name>
    <name type="common">Field mustard</name>
    <dbReference type="NCBI Taxonomy" id="3711"/>
    <lineage>
        <taxon>Eukaryota</taxon>
        <taxon>Viridiplantae</taxon>
        <taxon>Streptophyta</taxon>
        <taxon>Embryophyta</taxon>
        <taxon>Tracheophyta</taxon>
        <taxon>Spermatophyta</taxon>
        <taxon>Magnoliopsida</taxon>
        <taxon>eudicotyledons</taxon>
        <taxon>Gunneridae</taxon>
        <taxon>Pentapetalae</taxon>
        <taxon>rosids</taxon>
        <taxon>malvids</taxon>
        <taxon>Brassicales</taxon>
        <taxon>Brassicaceae</taxon>
        <taxon>Brassiceae</taxon>
        <taxon>Brassica</taxon>
    </lineage>
</organism>
<dbReference type="Pfam" id="PF00646">
    <property type="entry name" value="F-box"/>
    <property type="match status" value="1"/>
</dbReference>
<dbReference type="SUPFAM" id="SSF81383">
    <property type="entry name" value="F-box domain"/>
    <property type="match status" value="1"/>
</dbReference>
<dbReference type="AlphaFoldDB" id="A0A8D9LQK4"/>
<dbReference type="CDD" id="cd22157">
    <property type="entry name" value="F-box_AtFBW1-like"/>
    <property type="match status" value="1"/>
</dbReference>
<protein>
    <recommendedName>
        <fullName evidence="1">F-box domain-containing protein</fullName>
    </recommendedName>
</protein>
<dbReference type="Gramene" id="A03p44900.2_BraZ1">
    <property type="protein sequence ID" value="A03p44900.2_BraZ1.CDS.1"/>
    <property type="gene ID" value="A03g44900.2_BraZ1"/>
</dbReference>
<dbReference type="InterPro" id="IPR001810">
    <property type="entry name" value="F-box_dom"/>
</dbReference>
<dbReference type="SMART" id="SM00256">
    <property type="entry name" value="FBOX"/>
    <property type="match status" value="1"/>
</dbReference>
<reference evidence="2 3" key="1">
    <citation type="submission" date="2021-07" db="EMBL/GenBank/DDBJ databases">
        <authorList>
            <consortium name="Genoscope - CEA"/>
            <person name="William W."/>
        </authorList>
    </citation>
    <scope>NUCLEOTIDE SEQUENCE [LARGE SCALE GENOMIC DNA]</scope>
</reference>
<accession>A0A8D9LQK4</accession>
<sequence length="117" mass="13229">MTKMSNLPRDMAEEVLSKVPLTSLRKIRSTCKEWKTLSKRRSFAKKHLGQASVGAAAHKVIMMMDLRIYLMNINLNNKNVESLSSVKVNLFRVQMKSISLESSTAMAYCHSSLKTAH</sequence>
<dbReference type="EMBL" id="LS974619">
    <property type="protein sequence ID" value="CAG7883147.1"/>
    <property type="molecule type" value="Genomic_DNA"/>
</dbReference>
<proteinExistence type="predicted"/>
<evidence type="ECO:0000313" key="2">
    <source>
        <dbReference type="EMBL" id="CAG7883147.1"/>
    </source>
</evidence>